<feature type="transmembrane region" description="Helical" evidence="1">
    <location>
        <begin position="242"/>
        <end position="260"/>
    </location>
</feature>
<protein>
    <submittedName>
        <fullName evidence="2">Uncharacterized protein</fullName>
    </submittedName>
</protein>
<feature type="transmembrane region" description="Helical" evidence="1">
    <location>
        <begin position="296"/>
        <end position="314"/>
    </location>
</feature>
<keyword evidence="1" id="KW-0472">Membrane</keyword>
<accession>A0ABV9XXF7</accession>
<evidence type="ECO:0000313" key="3">
    <source>
        <dbReference type="Proteomes" id="UP001595833"/>
    </source>
</evidence>
<evidence type="ECO:0000256" key="1">
    <source>
        <dbReference type="SAM" id="Phobius"/>
    </source>
</evidence>
<proteinExistence type="predicted"/>
<dbReference type="RefSeq" id="WP_344036754.1">
    <property type="nucleotide sequence ID" value="NZ_BAAAKE010000005.1"/>
</dbReference>
<organism evidence="2 3">
    <name type="scientific">Saccharothrix xinjiangensis</name>
    <dbReference type="NCBI Taxonomy" id="204798"/>
    <lineage>
        <taxon>Bacteria</taxon>
        <taxon>Bacillati</taxon>
        <taxon>Actinomycetota</taxon>
        <taxon>Actinomycetes</taxon>
        <taxon>Pseudonocardiales</taxon>
        <taxon>Pseudonocardiaceae</taxon>
        <taxon>Saccharothrix</taxon>
    </lineage>
</organism>
<feature type="transmembrane region" description="Helical" evidence="1">
    <location>
        <begin position="175"/>
        <end position="194"/>
    </location>
</feature>
<comment type="caution">
    <text evidence="2">The sequence shown here is derived from an EMBL/GenBank/DDBJ whole genome shotgun (WGS) entry which is preliminary data.</text>
</comment>
<name>A0ABV9XXF7_9PSEU</name>
<keyword evidence="3" id="KW-1185">Reference proteome</keyword>
<gene>
    <name evidence="2" type="ORF">ACFPFM_08950</name>
</gene>
<feature type="transmembrane region" description="Helical" evidence="1">
    <location>
        <begin position="60"/>
        <end position="77"/>
    </location>
</feature>
<feature type="transmembrane region" description="Helical" evidence="1">
    <location>
        <begin position="29"/>
        <end position="48"/>
    </location>
</feature>
<feature type="transmembrane region" description="Helical" evidence="1">
    <location>
        <begin position="97"/>
        <end position="126"/>
    </location>
</feature>
<feature type="transmembrane region" description="Helical" evidence="1">
    <location>
        <begin position="138"/>
        <end position="163"/>
    </location>
</feature>
<keyword evidence="1" id="KW-1133">Transmembrane helix</keyword>
<dbReference type="EMBL" id="JBHSJB010000007">
    <property type="protein sequence ID" value="MFC5053882.1"/>
    <property type="molecule type" value="Genomic_DNA"/>
</dbReference>
<feature type="transmembrane region" description="Helical" evidence="1">
    <location>
        <begin position="272"/>
        <end position="290"/>
    </location>
</feature>
<sequence>MPRNLRAALVLFLLAPLVGEYVLGNVPWSGIGALVVLAPMYGGGALLIREVARRTGRGWPTILLLGCAYGVLEAGLLDQSMFNPNFEGHDFQAVTPVPALGISALNTLVFVVGHAVWSIGVPIALVESLAWRRRTTPWLGRTGLVACSLVFAAGSFLVFRFLLREEGFLATPAQRVGAALVVAALVAAAFLLRPRPRPQSEPRPHLHPRPPVDRPVPPPWAVGFGAFLVSSLYVSMPEDWTGFWWKVGWLVAASAAGLWWGRSARWGAAHRYGAAAGALVTYTWISWILVEKSTGPLVTHAVMVLLTWAFLFVVRQASVRGPGGPVTAGSSGTRPCE</sequence>
<reference evidence="3" key="1">
    <citation type="journal article" date="2019" name="Int. J. Syst. Evol. Microbiol.">
        <title>The Global Catalogue of Microorganisms (GCM) 10K type strain sequencing project: providing services to taxonomists for standard genome sequencing and annotation.</title>
        <authorList>
            <consortium name="The Broad Institute Genomics Platform"/>
            <consortium name="The Broad Institute Genome Sequencing Center for Infectious Disease"/>
            <person name="Wu L."/>
            <person name="Ma J."/>
        </authorList>
    </citation>
    <scope>NUCLEOTIDE SEQUENCE [LARGE SCALE GENOMIC DNA]</scope>
    <source>
        <strain evidence="3">KCTC 12848</strain>
    </source>
</reference>
<keyword evidence="1" id="KW-0812">Transmembrane</keyword>
<dbReference type="Proteomes" id="UP001595833">
    <property type="component" value="Unassembled WGS sequence"/>
</dbReference>
<evidence type="ECO:0000313" key="2">
    <source>
        <dbReference type="EMBL" id="MFC5053882.1"/>
    </source>
</evidence>